<dbReference type="PROSITE" id="PS50835">
    <property type="entry name" value="IG_LIKE"/>
    <property type="match status" value="1"/>
</dbReference>
<dbReference type="Pfam" id="PF13585">
    <property type="entry name" value="CHU_C"/>
    <property type="match status" value="1"/>
</dbReference>
<dbReference type="EMBL" id="RBLC01000010">
    <property type="protein sequence ID" value="RKS16892.1"/>
    <property type="molecule type" value="Genomic_DNA"/>
</dbReference>
<sequence>TAQITTADTPICEGIGMTVDVQGTPGAIVTYTDPSGTQQTLTLDAAGAGTIAIAASLAPGTYTYALVKASTASTPPCEQNVSDSVTITVRELPTASIQQIDAQVCLGSPSRVRFTGQPNAEVIYLLDTAAQPLITLDAAGEYILLEVLPSAGTHTYDLIGVRSADAPFCTQAQPGSVTVEVTAAPSATISSASPVICEGGSATVDFSGTLDADVTYTVNGGAPQTIRLSTPSAADPAIGEASITQVLSADTRYALVSVATTGAVPCSAALTGFIDITVTPLPAGTIAATDATVCEGTGTTIIFTGPANGTVTYAIGAGPATTLALDAAGSASLPTGNLSAGQTYRLLGVSTGGAVPCSRTLNLQATVSVKALPTAVITGPANVCSNRTAELEITGTPGATVSFTWNGGADTDTVLLDGAGYALYTTQAITATTTFSLASAVSGGTPSCTAALAGSVTVTPIAAPVIFSPTPLEVCDDNTDGIAVFDLTDKDLEITGGPSTLIVTYHETEQNAIDNAFPKQDFPYSNLVDASPEQAPYIMWVRVEEPGGSQCPSFTQLRLIVNRTPQPTAPSAIEICDDATADGLATFPDIGIREPDMILGLNPLDTYTFAYYINEADAKADIPANPPIGSVFNFNNTTPYSQIIWVRVSTPEGCFKAVPLELKVNPNPVIPGPGLVPEYSVCDDPSQDGYETFDLEGYKSRISSAPGLDIQYYFDDAALAAGTPLPLSYQNQVMTVQTIIVGVTNTATGCFSRTTLTLRVQPLPLINIPAQIPTACDPDGNATEQFDLDALIPEITGGAPYIVTFHETEQNAEDGVFPYTSPYSNLASGIIWIRATDPSTGCYSVAPLQLIVNPVPVVPAQIDDLVVCDTNADGTTRVDLQAHAEQDLLDAQVPGNYTVRFYTLEADAEAGLGGAIATPTSYPATNGQTIWVRVTNTDTGCYNVGSFTVVINPALSFAPVEYSLCDDALPNDGFTVFDLTSQNGNLTGGLPGYSVAFYTLAGTLIDPADAYTNQSPGAQTLNVVITNDATTCVSRTTLTIRVEPLPNPRTDPQDIESCDNGTPGDGISEGIDLTVNEGYIRNNANPASVAFYYYTDEATAIADGNQGTTYPNAIPDPTDYDGPAGTIYVLMTTNANNPSARKCYQVVRFELIVNPLPALGDNGDIDDFVACVGGSTNTFVLSSHNIEVIADGLDVADYTFTYYHTQPEAEAAVPGTELPDSYPNATNPETVWVNVRNNTTGCYSVGTFDLIVDEPAVANPVTDPALITKCDTDGTNDGLADFDLTAFDATVLGTQPAGDFTVHYYDDRAEAEADGDLGITSTNPNALTGLNPYHTATTTIYALVINRTSTTGCPAIVAIPLTVNRLPEVTLEGGFYCVDPVTLDPLNTFTLTAVTDNGANPADYTYVWTRDGGVLPDTGSTLVVDEQGSYTVTATNIATGCVSEPSDAAIVTATSAAIITDVTVTNAFTDNATITVVVDPTSLGDYEYKLDEGPWQQGNVFAPVSAGDHIVYVRDRNDGGCQDSQPVPVSVIDYPNYFTPNADGYNDTWNIIGLAGQPEASIYIFDRYGKLVKQISPAGSGWDGTMNGHPLPSTDYWFKVLYQENGTGKEFKAHFSLKR</sequence>
<dbReference type="InterPro" id="IPR013783">
    <property type="entry name" value="Ig-like_fold"/>
</dbReference>
<evidence type="ECO:0000256" key="1">
    <source>
        <dbReference type="SAM" id="MobiDB-lite"/>
    </source>
</evidence>
<feature type="region of interest" description="Disordered" evidence="1">
    <location>
        <begin position="1044"/>
        <end position="1064"/>
    </location>
</feature>
<dbReference type="Proteomes" id="UP000277579">
    <property type="component" value="Unassembled WGS sequence"/>
</dbReference>
<dbReference type="InterPro" id="IPR026341">
    <property type="entry name" value="T9SS_type_B"/>
</dbReference>
<organism evidence="3 4">
    <name type="scientific">Flavobacterium endophyticum</name>
    <dbReference type="NCBI Taxonomy" id="1540163"/>
    <lineage>
        <taxon>Bacteria</taxon>
        <taxon>Pseudomonadati</taxon>
        <taxon>Bacteroidota</taxon>
        <taxon>Flavobacteriia</taxon>
        <taxon>Flavobacteriales</taxon>
        <taxon>Flavobacteriaceae</taxon>
        <taxon>Flavobacterium</taxon>
    </lineage>
</organism>
<feature type="non-terminal residue" evidence="3">
    <location>
        <position position="1"/>
    </location>
</feature>
<reference evidence="3 4" key="1">
    <citation type="submission" date="2018-10" db="EMBL/GenBank/DDBJ databases">
        <title>Genomic Encyclopedia of Archaeal and Bacterial Type Strains, Phase II (KMG-II): from individual species to whole genera.</title>
        <authorList>
            <person name="Goeker M."/>
        </authorList>
    </citation>
    <scope>NUCLEOTIDE SEQUENCE [LARGE SCALE GENOMIC DNA]</scope>
    <source>
        <strain evidence="3 4">DSM 29537</strain>
    </source>
</reference>
<evidence type="ECO:0000313" key="3">
    <source>
        <dbReference type="EMBL" id="RKS16892.1"/>
    </source>
</evidence>
<protein>
    <submittedName>
        <fullName evidence="3">Gliding motility-associated-like protein</fullName>
    </submittedName>
</protein>
<keyword evidence="4" id="KW-1185">Reference proteome</keyword>
<accession>A0A495LUL9</accession>
<comment type="caution">
    <text evidence="3">The sequence shown here is derived from an EMBL/GenBank/DDBJ whole genome shotgun (WGS) entry which is preliminary data.</text>
</comment>
<dbReference type="Gene3D" id="2.60.40.10">
    <property type="entry name" value="Immunoglobulins"/>
    <property type="match status" value="1"/>
</dbReference>
<dbReference type="NCBIfam" id="TIGR04131">
    <property type="entry name" value="Bac_Flav_CTERM"/>
    <property type="match status" value="1"/>
</dbReference>
<gene>
    <name evidence="3" type="ORF">CLV94_3426</name>
</gene>
<feature type="domain" description="Ig-like" evidence="2">
    <location>
        <begin position="1367"/>
        <end position="1452"/>
    </location>
</feature>
<proteinExistence type="predicted"/>
<dbReference type="OrthoDB" id="9765926at2"/>
<name>A0A495LUL9_9FLAO</name>
<dbReference type="InterPro" id="IPR007110">
    <property type="entry name" value="Ig-like_dom"/>
</dbReference>
<evidence type="ECO:0000313" key="4">
    <source>
        <dbReference type="Proteomes" id="UP000277579"/>
    </source>
</evidence>
<evidence type="ECO:0000259" key="2">
    <source>
        <dbReference type="PROSITE" id="PS50835"/>
    </source>
</evidence>